<organism evidence="1">
    <name type="scientific">uncultured Thermomicrobiales bacterium</name>
    <dbReference type="NCBI Taxonomy" id="1645740"/>
    <lineage>
        <taxon>Bacteria</taxon>
        <taxon>Pseudomonadati</taxon>
        <taxon>Thermomicrobiota</taxon>
        <taxon>Thermomicrobia</taxon>
        <taxon>Thermomicrobiales</taxon>
        <taxon>environmental samples</taxon>
    </lineage>
</organism>
<gene>
    <name evidence="1" type="ORF">AVDCRST_MAG70-667</name>
</gene>
<evidence type="ECO:0008006" key="2">
    <source>
        <dbReference type="Google" id="ProtNLM"/>
    </source>
</evidence>
<sequence length="82" mass="8963">MGTGIGENRYGVANLEYDLITTLSNMLQAQETLEKYASDALEANDQECATLFRTIREANRGYVDQLRAALARHLGGREAVGG</sequence>
<evidence type="ECO:0000313" key="1">
    <source>
        <dbReference type="EMBL" id="CAA9547776.1"/>
    </source>
</evidence>
<dbReference type="AlphaFoldDB" id="A0A6J4UH27"/>
<dbReference type="EMBL" id="CADCWH010000103">
    <property type="protein sequence ID" value="CAA9547776.1"/>
    <property type="molecule type" value="Genomic_DNA"/>
</dbReference>
<proteinExistence type="predicted"/>
<name>A0A6J4UH27_9BACT</name>
<accession>A0A6J4UH27</accession>
<protein>
    <recommendedName>
        <fullName evidence="2">DUF2383 domain-containing protein</fullName>
    </recommendedName>
</protein>
<reference evidence="1" key="1">
    <citation type="submission" date="2020-02" db="EMBL/GenBank/DDBJ databases">
        <authorList>
            <person name="Meier V. D."/>
        </authorList>
    </citation>
    <scope>NUCLEOTIDE SEQUENCE</scope>
    <source>
        <strain evidence="1">AVDCRST_MAG70</strain>
    </source>
</reference>